<dbReference type="SUPFAM" id="SSF52980">
    <property type="entry name" value="Restriction endonuclease-like"/>
    <property type="match status" value="1"/>
</dbReference>
<dbReference type="Gene3D" id="3.90.320.10">
    <property type="match status" value="1"/>
</dbReference>
<dbReference type="RefSeq" id="WP_125214676.1">
    <property type="nucleotide sequence ID" value="NZ_PDES01000015.1"/>
</dbReference>
<evidence type="ECO:0000313" key="3">
    <source>
        <dbReference type="Proteomes" id="UP000276379"/>
    </source>
</evidence>
<feature type="domain" description="YqaJ viral recombinase" evidence="1">
    <location>
        <begin position="29"/>
        <end position="172"/>
    </location>
</feature>
<sequence>MSPSDTTSHPYPAPDGILIGHLTPGTAAWEEARTGLTITATEIAAVVGLSPWQSKFSLWHKKAGLPTPPFEMTSAVEWGNRLEDAVAQKWEDEHPGFLAAPAGTWRHRQRKWQRATPDRLIYPQPAGEFEIADHAEALLEVKTSPFGDDWGPSGSEQLPIHYRCQVMWQMDTLGLHRTHIAVLISGHDYREYTVDYDETEARILRDAAERFLSDVRTGVRPDIDGDTATYQTIRAQADGLEDRDVEIPFGLVCRWDDAYQALAKASADLTQVRGEVLDLIGNARRAVCEGRRIAYRTVRDGATHSLNPYPIREDEAA</sequence>
<dbReference type="Proteomes" id="UP000276379">
    <property type="component" value="Unassembled WGS sequence"/>
</dbReference>
<dbReference type="Pfam" id="PF09588">
    <property type="entry name" value="YqaJ"/>
    <property type="match status" value="1"/>
</dbReference>
<dbReference type="NCBIfam" id="TIGR03033">
    <property type="entry name" value="phage_rel_nuc"/>
    <property type="match status" value="1"/>
</dbReference>
<dbReference type="EMBL" id="PDES01000015">
    <property type="protein sequence ID" value="RRQ81512.1"/>
    <property type="molecule type" value="Genomic_DNA"/>
</dbReference>
<evidence type="ECO:0000313" key="2">
    <source>
        <dbReference type="EMBL" id="RRQ81512.1"/>
    </source>
</evidence>
<dbReference type="PANTHER" id="PTHR46609:SF6">
    <property type="entry name" value="EXONUCLEASE, PHAGE-TYPE_RECB, C-TERMINAL DOMAIN-CONTAINING PROTEIN-RELATED"/>
    <property type="match status" value="1"/>
</dbReference>
<reference evidence="2 3" key="1">
    <citation type="submission" date="2017-10" db="EMBL/GenBank/DDBJ databases">
        <title>Draft genome of actinobacteria isolated from guarana (Paullinia cupana (Mart.) Ducke.</title>
        <authorList>
            <person name="Siqueira K.A."/>
            <person name="Liotti R.G."/>
            <person name="Mendes T.A."/>
            <person name="Soares M.A."/>
        </authorList>
    </citation>
    <scope>NUCLEOTIDE SEQUENCE [LARGE SCALE GENOMIC DNA]</scope>
    <source>
        <strain evidence="2 3">199</strain>
    </source>
</reference>
<name>A0A426RZ80_9ACTN</name>
<dbReference type="InterPro" id="IPR017482">
    <property type="entry name" value="Lambda-type_endonuclease"/>
</dbReference>
<dbReference type="AlphaFoldDB" id="A0A426RZ80"/>
<dbReference type="InterPro" id="IPR011604">
    <property type="entry name" value="PDDEXK-like_dom_sf"/>
</dbReference>
<gene>
    <name evidence="2" type="ORF">CQW44_30390</name>
</gene>
<proteinExistence type="predicted"/>
<keyword evidence="3" id="KW-1185">Reference proteome</keyword>
<dbReference type="InterPro" id="IPR051703">
    <property type="entry name" value="NF-kappa-B_Signaling_Reg"/>
</dbReference>
<dbReference type="InterPro" id="IPR019080">
    <property type="entry name" value="YqaJ_viral_recombinase"/>
</dbReference>
<protein>
    <recommendedName>
        <fullName evidence="1">YqaJ viral recombinase domain-containing protein</fullName>
    </recommendedName>
</protein>
<organism evidence="2 3">
    <name type="scientific">Streptomyces griseofuscus</name>
    <dbReference type="NCBI Taxonomy" id="146922"/>
    <lineage>
        <taxon>Bacteria</taxon>
        <taxon>Bacillati</taxon>
        <taxon>Actinomycetota</taxon>
        <taxon>Actinomycetes</taxon>
        <taxon>Kitasatosporales</taxon>
        <taxon>Streptomycetaceae</taxon>
        <taxon>Streptomyces</taxon>
    </lineage>
</organism>
<dbReference type="InterPro" id="IPR011335">
    <property type="entry name" value="Restrct_endonuc-II-like"/>
</dbReference>
<comment type="caution">
    <text evidence="2">The sequence shown here is derived from an EMBL/GenBank/DDBJ whole genome shotgun (WGS) entry which is preliminary data.</text>
</comment>
<evidence type="ECO:0000259" key="1">
    <source>
        <dbReference type="Pfam" id="PF09588"/>
    </source>
</evidence>
<accession>A0A426RZ80</accession>
<dbReference type="PANTHER" id="PTHR46609">
    <property type="entry name" value="EXONUCLEASE, PHAGE-TYPE/RECB, C-TERMINAL DOMAIN-CONTAINING PROTEIN"/>
    <property type="match status" value="1"/>
</dbReference>